<dbReference type="GO" id="GO:0005786">
    <property type="term" value="C:signal recognition particle, endoplasmic reticulum targeting"/>
    <property type="evidence" value="ECO:0007669"/>
    <property type="project" value="TreeGrafter"/>
</dbReference>
<sequence length="171" mass="18506">MVYITSWDDFVERSVQLFPAHPDKTRYVMKYRNCCGKLVLKVTDDKEATTVVDNLLNSESERNLQMKQLFLGNAGTAMHPLTAAVTVAGGNSRSSFLDLFFIKGGQKYKSPGSAYVEGDASSASYFSAGAAVTGGTITVEGLWDKQLTDGPPQVERRCLLPPVASGSELNS</sequence>
<evidence type="ECO:0000313" key="4">
    <source>
        <dbReference type="EMBL" id="KAK1377043.1"/>
    </source>
</evidence>
<dbReference type="InterPro" id="IPR039432">
    <property type="entry name" value="SRP9_dom"/>
</dbReference>
<dbReference type="PANTHER" id="PTHR12834:SF12">
    <property type="entry name" value="SIGNAL RECOGNITION PARTICLE 9 KDA PROTEIN"/>
    <property type="match status" value="1"/>
</dbReference>
<reference evidence="4" key="2">
    <citation type="submission" date="2023-05" db="EMBL/GenBank/DDBJ databases">
        <authorList>
            <person name="Schelkunov M.I."/>
        </authorList>
    </citation>
    <scope>NUCLEOTIDE SEQUENCE</scope>
    <source>
        <strain evidence="4">Hsosn_3</strain>
        <tissue evidence="4">Leaf</tissue>
    </source>
</reference>
<comment type="caution">
    <text evidence="4">The sequence shown here is derived from an EMBL/GenBank/DDBJ whole genome shotgun (WGS) entry which is preliminary data.</text>
</comment>
<dbReference type="InterPro" id="IPR001986">
    <property type="entry name" value="Enolpyruvate_Tfrase_dom"/>
</dbReference>
<dbReference type="InterPro" id="IPR039914">
    <property type="entry name" value="SRP9-like"/>
</dbReference>
<proteinExistence type="predicted"/>
<dbReference type="InterPro" id="IPR013792">
    <property type="entry name" value="RNA3'P_cycl/enolpyr_Trfase_a/b"/>
</dbReference>
<evidence type="ECO:0000256" key="1">
    <source>
        <dbReference type="ARBA" id="ARBA00022679"/>
    </source>
</evidence>
<dbReference type="InterPro" id="IPR009018">
    <property type="entry name" value="Signal_recog_particle_SRP9/14"/>
</dbReference>
<evidence type="ECO:0000259" key="3">
    <source>
        <dbReference type="Pfam" id="PF05486"/>
    </source>
</evidence>
<reference evidence="4" key="1">
    <citation type="submission" date="2023-02" db="EMBL/GenBank/DDBJ databases">
        <title>Genome of toxic invasive species Heracleum sosnowskyi carries increased number of genes despite the absence of recent whole-genome duplications.</title>
        <authorList>
            <person name="Schelkunov M."/>
            <person name="Shtratnikova V."/>
            <person name="Makarenko M."/>
            <person name="Klepikova A."/>
            <person name="Omelchenko D."/>
            <person name="Novikova G."/>
            <person name="Obukhova E."/>
            <person name="Bogdanov V."/>
            <person name="Penin A."/>
            <person name="Logacheva M."/>
        </authorList>
    </citation>
    <scope>NUCLEOTIDE SEQUENCE</scope>
    <source>
        <strain evidence="4">Hsosn_3</strain>
        <tissue evidence="4">Leaf</tissue>
    </source>
</reference>
<dbReference type="Pfam" id="PF00275">
    <property type="entry name" value="EPSP_synthase"/>
    <property type="match status" value="1"/>
</dbReference>
<evidence type="ECO:0008006" key="6">
    <source>
        <dbReference type="Google" id="ProtNLM"/>
    </source>
</evidence>
<evidence type="ECO:0000259" key="2">
    <source>
        <dbReference type="Pfam" id="PF00275"/>
    </source>
</evidence>
<dbReference type="AlphaFoldDB" id="A0AAD8MM29"/>
<dbReference type="GO" id="GO:0008312">
    <property type="term" value="F:7S RNA binding"/>
    <property type="evidence" value="ECO:0007669"/>
    <property type="project" value="InterPro"/>
</dbReference>
<feature type="domain" description="SRP9" evidence="3">
    <location>
        <begin position="5"/>
        <end position="50"/>
    </location>
</feature>
<dbReference type="SUPFAM" id="SSF55205">
    <property type="entry name" value="EPT/RTPC-like"/>
    <property type="match status" value="1"/>
</dbReference>
<gene>
    <name evidence="4" type="ORF">POM88_033236</name>
</gene>
<dbReference type="PANTHER" id="PTHR12834">
    <property type="entry name" value="SIGNAL RECOGNITION PARTICLE 9 KDA PROTEIN"/>
    <property type="match status" value="1"/>
</dbReference>
<protein>
    <recommendedName>
        <fullName evidence="6">SRP9 domain-containing protein</fullName>
    </recommendedName>
</protein>
<dbReference type="InterPro" id="IPR036968">
    <property type="entry name" value="Enolpyruvate_Tfrase_sf"/>
</dbReference>
<evidence type="ECO:0000313" key="5">
    <source>
        <dbReference type="Proteomes" id="UP001237642"/>
    </source>
</evidence>
<dbReference type="SUPFAM" id="SSF54762">
    <property type="entry name" value="Signal recognition particle alu RNA binding heterodimer, SRP9/14"/>
    <property type="match status" value="1"/>
</dbReference>
<organism evidence="4 5">
    <name type="scientific">Heracleum sosnowskyi</name>
    <dbReference type="NCBI Taxonomy" id="360622"/>
    <lineage>
        <taxon>Eukaryota</taxon>
        <taxon>Viridiplantae</taxon>
        <taxon>Streptophyta</taxon>
        <taxon>Embryophyta</taxon>
        <taxon>Tracheophyta</taxon>
        <taxon>Spermatophyta</taxon>
        <taxon>Magnoliopsida</taxon>
        <taxon>eudicotyledons</taxon>
        <taxon>Gunneridae</taxon>
        <taxon>Pentapetalae</taxon>
        <taxon>asterids</taxon>
        <taxon>campanulids</taxon>
        <taxon>Apiales</taxon>
        <taxon>Apiaceae</taxon>
        <taxon>Apioideae</taxon>
        <taxon>apioid superclade</taxon>
        <taxon>Tordylieae</taxon>
        <taxon>Tordyliinae</taxon>
        <taxon>Heracleum</taxon>
    </lineage>
</organism>
<dbReference type="GO" id="GO:0006614">
    <property type="term" value="P:SRP-dependent cotranslational protein targeting to membrane"/>
    <property type="evidence" value="ECO:0007669"/>
    <property type="project" value="InterPro"/>
</dbReference>
<keyword evidence="1" id="KW-0808">Transferase</keyword>
<dbReference type="Proteomes" id="UP001237642">
    <property type="component" value="Unassembled WGS sequence"/>
</dbReference>
<keyword evidence="5" id="KW-1185">Reference proteome</keyword>
<dbReference type="GO" id="GO:0016765">
    <property type="term" value="F:transferase activity, transferring alkyl or aryl (other than methyl) groups"/>
    <property type="evidence" value="ECO:0007669"/>
    <property type="project" value="InterPro"/>
</dbReference>
<dbReference type="EMBL" id="JAUIZM010000007">
    <property type="protein sequence ID" value="KAK1377043.1"/>
    <property type="molecule type" value="Genomic_DNA"/>
</dbReference>
<name>A0AAD8MM29_9APIA</name>
<dbReference type="Pfam" id="PF05486">
    <property type="entry name" value="SRP9-21"/>
    <property type="match status" value="1"/>
</dbReference>
<feature type="domain" description="Enolpyruvate transferase" evidence="2">
    <location>
        <begin position="100"/>
        <end position="147"/>
    </location>
</feature>
<accession>A0AAD8MM29</accession>
<dbReference type="Gene3D" id="3.30.720.10">
    <property type="entry name" value="Signal recognition particle alu RNA binding heterodimer, srp9/1"/>
    <property type="match status" value="1"/>
</dbReference>
<dbReference type="Gene3D" id="3.65.10.10">
    <property type="entry name" value="Enolpyruvate transferase domain"/>
    <property type="match status" value="1"/>
</dbReference>